<feature type="transmembrane region" description="Helical" evidence="3">
    <location>
        <begin position="240"/>
        <end position="267"/>
    </location>
</feature>
<dbReference type="AlphaFoldDB" id="A0AAW2YLA8"/>
<dbReference type="InterPro" id="IPR036047">
    <property type="entry name" value="F-box-like_dom_sf"/>
</dbReference>
<organism evidence="5 6">
    <name type="scientific">Acrasis kona</name>
    <dbReference type="NCBI Taxonomy" id="1008807"/>
    <lineage>
        <taxon>Eukaryota</taxon>
        <taxon>Discoba</taxon>
        <taxon>Heterolobosea</taxon>
        <taxon>Tetramitia</taxon>
        <taxon>Eutetramitia</taxon>
        <taxon>Acrasidae</taxon>
        <taxon>Acrasis</taxon>
    </lineage>
</organism>
<proteinExistence type="predicted"/>
<dbReference type="Proteomes" id="UP001431209">
    <property type="component" value="Unassembled WGS sequence"/>
</dbReference>
<dbReference type="EMBL" id="JAOPGA020000249">
    <property type="protein sequence ID" value="KAL0477820.1"/>
    <property type="molecule type" value="Genomic_DNA"/>
</dbReference>
<keyword evidence="3" id="KW-0812">Transmembrane</keyword>
<sequence length="455" mass="53031">MRELRDIFSTHRQDRSNVYRETGVIDDTAQDDIKIKIIVPPPIMYDISRQTSDVHISDIYDDVLLYTFSFLESRDLITVGQTCRRWREVSSGDMMWRRELQNFFTNTNQKKNVEQIDGDYKRVYFKMKYAHNHLEEFHKRISNIRNCQIWTAIIIGLFIPLSLCFGALYLSIMAPLFLDGQIQTSPENLWYSSVPEWILLFAPFLVFIVTMTIIFVLFVPQSKYAKKVQLIQFFELQWNTYFESAFISIWVVGWLAWVPIMFLGLYLRLLIVPFFPNSNMSFRLAFVPVYLYTAVYIAAPLYTMVQWSLLRKPLMKWSLGCYIVGVIINVLVSIQCGLISGKLDSSLDSYWSSIFTPMWLVHALLLLFPGVCCLEAVHPWRLRFVKVGAVMAVCEIFLLPVQIWLILFSLRLDSFISVSFVATFIPLYVIIFILLLIGLCATGYTIINTKFLHVL</sequence>
<keyword evidence="3" id="KW-0472">Membrane</keyword>
<dbReference type="Gene3D" id="1.20.1280.50">
    <property type="match status" value="1"/>
</dbReference>
<evidence type="ECO:0000256" key="2">
    <source>
        <dbReference type="ARBA" id="ARBA00022786"/>
    </source>
</evidence>
<dbReference type="SUPFAM" id="SSF81383">
    <property type="entry name" value="F-box domain"/>
    <property type="match status" value="1"/>
</dbReference>
<dbReference type="PANTHER" id="PTHR46550:SF1">
    <property type="entry name" value="F-BOX PROTEIN 3"/>
    <property type="match status" value="1"/>
</dbReference>
<evidence type="ECO:0000259" key="4">
    <source>
        <dbReference type="PROSITE" id="PS50181"/>
    </source>
</evidence>
<dbReference type="PANTHER" id="PTHR46550">
    <property type="entry name" value="F-BOX ONLY PROTEIN 3"/>
    <property type="match status" value="1"/>
</dbReference>
<feature type="domain" description="F-box" evidence="4">
    <location>
        <begin position="53"/>
        <end position="99"/>
    </location>
</feature>
<evidence type="ECO:0000256" key="1">
    <source>
        <dbReference type="ARBA" id="ARBA00004906"/>
    </source>
</evidence>
<reference evidence="5 6" key="1">
    <citation type="submission" date="2024-03" db="EMBL/GenBank/DDBJ databases">
        <title>The Acrasis kona genome and developmental transcriptomes reveal deep origins of eukaryotic multicellular pathways.</title>
        <authorList>
            <person name="Sheikh S."/>
            <person name="Fu C.-J."/>
            <person name="Brown M.W."/>
            <person name="Baldauf S.L."/>
        </authorList>
    </citation>
    <scope>NUCLEOTIDE SEQUENCE [LARGE SCALE GENOMIC DNA]</scope>
    <source>
        <strain evidence="5 6">ATCC MYA-3509</strain>
    </source>
</reference>
<accession>A0AAW2YLA8</accession>
<dbReference type="InterPro" id="IPR052121">
    <property type="entry name" value="F-box_SCF_Substrate_Recog"/>
</dbReference>
<keyword evidence="3" id="KW-1133">Transmembrane helix</keyword>
<protein>
    <recommendedName>
        <fullName evidence="4">F-box domain-containing protein</fullName>
    </recommendedName>
</protein>
<feature type="transmembrane region" description="Helical" evidence="3">
    <location>
        <begin position="317"/>
        <end position="340"/>
    </location>
</feature>
<dbReference type="PROSITE" id="PS50181">
    <property type="entry name" value="FBOX"/>
    <property type="match status" value="1"/>
</dbReference>
<feature type="transmembrane region" description="Helical" evidence="3">
    <location>
        <begin position="360"/>
        <end position="377"/>
    </location>
</feature>
<feature type="transmembrane region" description="Helical" evidence="3">
    <location>
        <begin position="149"/>
        <end position="177"/>
    </location>
</feature>
<feature type="transmembrane region" description="Helical" evidence="3">
    <location>
        <begin position="384"/>
        <end position="407"/>
    </location>
</feature>
<evidence type="ECO:0000313" key="5">
    <source>
        <dbReference type="EMBL" id="KAL0477820.1"/>
    </source>
</evidence>
<comment type="caution">
    <text evidence="5">The sequence shown here is derived from an EMBL/GenBank/DDBJ whole genome shotgun (WGS) entry which is preliminary data.</text>
</comment>
<feature type="transmembrane region" description="Helical" evidence="3">
    <location>
        <begin position="427"/>
        <end position="447"/>
    </location>
</feature>
<evidence type="ECO:0000256" key="3">
    <source>
        <dbReference type="SAM" id="Phobius"/>
    </source>
</evidence>
<dbReference type="InterPro" id="IPR001810">
    <property type="entry name" value="F-box_dom"/>
</dbReference>
<keyword evidence="6" id="KW-1185">Reference proteome</keyword>
<keyword evidence="2" id="KW-0833">Ubl conjugation pathway</keyword>
<dbReference type="Pfam" id="PF12937">
    <property type="entry name" value="F-box-like"/>
    <property type="match status" value="1"/>
</dbReference>
<evidence type="ECO:0000313" key="6">
    <source>
        <dbReference type="Proteomes" id="UP001431209"/>
    </source>
</evidence>
<name>A0AAW2YLA8_9EUKA</name>
<feature type="transmembrane region" description="Helical" evidence="3">
    <location>
        <begin position="287"/>
        <end position="305"/>
    </location>
</feature>
<gene>
    <name evidence="5" type="ORF">AKO1_013802</name>
</gene>
<dbReference type="GO" id="GO:0005737">
    <property type="term" value="C:cytoplasm"/>
    <property type="evidence" value="ECO:0007669"/>
    <property type="project" value="TreeGrafter"/>
</dbReference>
<comment type="pathway">
    <text evidence="1">Protein modification; protein ubiquitination.</text>
</comment>
<feature type="transmembrane region" description="Helical" evidence="3">
    <location>
        <begin position="197"/>
        <end position="219"/>
    </location>
</feature>